<feature type="region of interest" description="Disordered" evidence="1">
    <location>
        <begin position="172"/>
        <end position="191"/>
    </location>
</feature>
<feature type="compositionally biased region" description="Polar residues" evidence="1">
    <location>
        <begin position="180"/>
        <end position="190"/>
    </location>
</feature>
<dbReference type="SMART" id="SM00595">
    <property type="entry name" value="MADF"/>
    <property type="match status" value="1"/>
</dbReference>
<evidence type="ECO:0000313" key="3">
    <source>
        <dbReference type="EMBL" id="KYN15194.1"/>
    </source>
</evidence>
<dbReference type="PANTHER" id="PTHR12243">
    <property type="entry name" value="MADF DOMAIN TRANSCRIPTION FACTOR"/>
    <property type="match status" value="1"/>
</dbReference>
<dbReference type="EMBL" id="KQ980600">
    <property type="protein sequence ID" value="KYN15194.1"/>
    <property type="molecule type" value="Genomic_DNA"/>
</dbReference>
<protein>
    <recommendedName>
        <fullName evidence="2">MADF domain-containing protein</fullName>
    </recommendedName>
</protein>
<dbReference type="Pfam" id="PF10545">
    <property type="entry name" value="MADF_DNA_bdg"/>
    <property type="match status" value="1"/>
</dbReference>
<dbReference type="GO" id="GO:0005667">
    <property type="term" value="C:transcription regulator complex"/>
    <property type="evidence" value="ECO:0007669"/>
    <property type="project" value="TreeGrafter"/>
</dbReference>
<dbReference type="InterPro" id="IPR039353">
    <property type="entry name" value="TF_Adf1"/>
</dbReference>
<dbReference type="PROSITE" id="PS51029">
    <property type="entry name" value="MADF"/>
    <property type="match status" value="1"/>
</dbReference>
<accession>A0A151J0Z3</accession>
<sequence length="266" mass="30350">MAAFSRESSFATVWFYPWYKDKENGDIIRKSVLPGGVEGIVSESRIIQQNTGDPHSQAITSFHVSGDLDERLIEEVRKHEPLYNFRLPLSQRGRKQTKQLWQDISNELNGEISAEGAAKYWKSLRDTFMKIIAEERQPSGSSRVRRKKWRFYDHMSFVRDTLTVSNESQRQSFAEEDVSSDSQPSKSCNRSLKDSIGRIAEAISTPLPSVKLPPIPHISEFDNFGVVVPSKLKNLSKRKSNTMMCQILQLLCNAELEESDCGMNMQ</sequence>
<name>A0A151J0Z3_9HYME</name>
<dbReference type="InterPro" id="IPR006578">
    <property type="entry name" value="MADF-dom"/>
</dbReference>
<reference evidence="3 4" key="1">
    <citation type="submission" date="2015-09" db="EMBL/GenBank/DDBJ databases">
        <title>Trachymyrmex cornetzi WGS genome.</title>
        <authorList>
            <person name="Nygaard S."/>
            <person name="Hu H."/>
            <person name="Boomsma J."/>
            <person name="Zhang G."/>
        </authorList>
    </citation>
    <scope>NUCLEOTIDE SEQUENCE [LARGE SCALE GENOMIC DNA]</scope>
    <source>
        <strain evidence="3">Tcor2-1</strain>
        <tissue evidence="3">Whole body</tissue>
    </source>
</reference>
<evidence type="ECO:0000259" key="2">
    <source>
        <dbReference type="PROSITE" id="PS51029"/>
    </source>
</evidence>
<evidence type="ECO:0000256" key="1">
    <source>
        <dbReference type="SAM" id="MobiDB-lite"/>
    </source>
</evidence>
<dbReference type="GO" id="GO:0006357">
    <property type="term" value="P:regulation of transcription by RNA polymerase II"/>
    <property type="evidence" value="ECO:0007669"/>
    <property type="project" value="TreeGrafter"/>
</dbReference>
<dbReference type="GO" id="GO:0005634">
    <property type="term" value="C:nucleus"/>
    <property type="evidence" value="ECO:0007669"/>
    <property type="project" value="TreeGrafter"/>
</dbReference>
<gene>
    <name evidence="3" type="ORF">ALC57_12584</name>
</gene>
<proteinExistence type="predicted"/>
<dbReference type="PANTHER" id="PTHR12243:SF67">
    <property type="entry name" value="COREPRESSOR OF PANGOLIN, ISOFORM A-RELATED"/>
    <property type="match status" value="1"/>
</dbReference>
<dbReference type="Proteomes" id="UP000078492">
    <property type="component" value="Unassembled WGS sequence"/>
</dbReference>
<keyword evidence="4" id="KW-1185">Reference proteome</keyword>
<organism evidence="3 4">
    <name type="scientific">Trachymyrmex cornetzi</name>
    <dbReference type="NCBI Taxonomy" id="471704"/>
    <lineage>
        <taxon>Eukaryota</taxon>
        <taxon>Metazoa</taxon>
        <taxon>Ecdysozoa</taxon>
        <taxon>Arthropoda</taxon>
        <taxon>Hexapoda</taxon>
        <taxon>Insecta</taxon>
        <taxon>Pterygota</taxon>
        <taxon>Neoptera</taxon>
        <taxon>Endopterygota</taxon>
        <taxon>Hymenoptera</taxon>
        <taxon>Apocrita</taxon>
        <taxon>Aculeata</taxon>
        <taxon>Formicoidea</taxon>
        <taxon>Formicidae</taxon>
        <taxon>Myrmicinae</taxon>
        <taxon>Trachymyrmex</taxon>
    </lineage>
</organism>
<feature type="domain" description="MADF" evidence="2">
    <location>
        <begin position="71"/>
        <end position="163"/>
    </location>
</feature>
<evidence type="ECO:0000313" key="4">
    <source>
        <dbReference type="Proteomes" id="UP000078492"/>
    </source>
</evidence>
<dbReference type="AlphaFoldDB" id="A0A151J0Z3"/>